<keyword evidence="1" id="KW-0732">Signal</keyword>
<evidence type="ECO:0000259" key="2">
    <source>
        <dbReference type="Pfam" id="PF12010"/>
    </source>
</evidence>
<accession>A0A9D1TDA1</accession>
<dbReference type="EMBL" id="DVOT01000147">
    <property type="protein sequence ID" value="HIV27958.1"/>
    <property type="molecule type" value="Genomic_DNA"/>
</dbReference>
<protein>
    <submittedName>
        <fullName evidence="3">ABC transporter substrate-binding protein</fullName>
    </submittedName>
</protein>
<evidence type="ECO:0000313" key="3">
    <source>
        <dbReference type="EMBL" id="HIV27958.1"/>
    </source>
</evidence>
<dbReference type="Proteomes" id="UP000886884">
    <property type="component" value="Unassembled WGS sequence"/>
</dbReference>
<name>A0A9D1TDA1_9FIRM</name>
<feature type="domain" description="DUF3502" evidence="2">
    <location>
        <begin position="414"/>
        <end position="482"/>
    </location>
</feature>
<dbReference type="AlphaFoldDB" id="A0A9D1TDA1"/>
<reference evidence="3" key="1">
    <citation type="submission" date="2020-10" db="EMBL/GenBank/DDBJ databases">
        <authorList>
            <person name="Gilroy R."/>
        </authorList>
    </citation>
    <scope>NUCLEOTIDE SEQUENCE</scope>
    <source>
        <strain evidence="3">CHK183-6373</strain>
    </source>
</reference>
<feature type="chain" id="PRO_5039137467" evidence="1">
    <location>
        <begin position="29"/>
        <end position="486"/>
    </location>
</feature>
<sequence>MTRKLSTMGLACLMALVMLNACCGFALAEELEPVELTVWLNDAVGTADQEVTDYINNLEEIKALNVTIHFRKAISGEDNAQAIGLALSSGEPCDIVFDAMWKSYLLRVSEGAYIDLAPYLEKYTALKEAIPQTHWDAATVNGGIYAVPTYKEAATQWAVYLPTSFVEANDIDVSAVSGLSDLTNILQMVVDDGRPGMMVTYDNENLVSMSRFHDFSSVAANGTVVVNREDPTVAVNYFETEEFRAFCELMKLWNESGYFVDDLVTRENYDEFEDESMRGMSTVSYSPQNEIIQSTNAGYPMTPIPVTDAFVETGACMGSAFCVTSQCENPDRAVAFLEVWNTVPAVKNAICYGVEGLTYNLVDGQVELVPDSYELWGGQNWTTGNSFISYTLVGETKDKWDVYLAWNESAKVDPLLGFNYDGANTSAEVAALSAALAEHLGVLQFGMVDDIDASIQALNDALYASGLETVLEDAQEQLDAFFASKE</sequence>
<dbReference type="Pfam" id="PF12010">
    <property type="entry name" value="DUF3502"/>
    <property type="match status" value="1"/>
</dbReference>
<proteinExistence type="predicted"/>
<evidence type="ECO:0000313" key="4">
    <source>
        <dbReference type="Proteomes" id="UP000886884"/>
    </source>
</evidence>
<organism evidence="3 4">
    <name type="scientific">Candidatus Ornithocaccomicrobium faecavium</name>
    <dbReference type="NCBI Taxonomy" id="2840890"/>
    <lineage>
        <taxon>Bacteria</taxon>
        <taxon>Bacillati</taxon>
        <taxon>Bacillota</taxon>
        <taxon>Clostridia</taxon>
        <taxon>Candidatus Ornithocaccomicrobium</taxon>
    </lineage>
</organism>
<gene>
    <name evidence="3" type="ORF">IAA64_08315</name>
</gene>
<feature type="signal peptide" evidence="1">
    <location>
        <begin position="1"/>
        <end position="28"/>
    </location>
</feature>
<dbReference type="SUPFAM" id="SSF53850">
    <property type="entry name" value="Periplasmic binding protein-like II"/>
    <property type="match status" value="1"/>
</dbReference>
<evidence type="ECO:0000256" key="1">
    <source>
        <dbReference type="SAM" id="SignalP"/>
    </source>
</evidence>
<comment type="caution">
    <text evidence="3">The sequence shown here is derived from an EMBL/GenBank/DDBJ whole genome shotgun (WGS) entry which is preliminary data.</text>
</comment>
<reference evidence="3" key="2">
    <citation type="journal article" date="2021" name="PeerJ">
        <title>Extensive microbial diversity within the chicken gut microbiome revealed by metagenomics and culture.</title>
        <authorList>
            <person name="Gilroy R."/>
            <person name="Ravi A."/>
            <person name="Getino M."/>
            <person name="Pursley I."/>
            <person name="Horton D.L."/>
            <person name="Alikhan N.F."/>
            <person name="Baker D."/>
            <person name="Gharbi K."/>
            <person name="Hall N."/>
            <person name="Watson M."/>
            <person name="Adriaenssens E.M."/>
            <person name="Foster-Nyarko E."/>
            <person name="Jarju S."/>
            <person name="Secka A."/>
            <person name="Antonio M."/>
            <person name="Oren A."/>
            <person name="Chaudhuri R.R."/>
            <person name="La Ragione R."/>
            <person name="Hildebrand F."/>
            <person name="Pallen M.J."/>
        </authorList>
    </citation>
    <scope>NUCLEOTIDE SEQUENCE</scope>
    <source>
        <strain evidence="3">CHK183-6373</strain>
    </source>
</reference>
<dbReference type="InterPro" id="IPR022627">
    <property type="entry name" value="DUF3502"/>
</dbReference>
<dbReference type="Gene3D" id="3.40.190.10">
    <property type="entry name" value="Periplasmic binding protein-like II"/>
    <property type="match status" value="2"/>
</dbReference>